<evidence type="ECO:0000256" key="6">
    <source>
        <dbReference type="ARBA" id="ARBA00023303"/>
    </source>
</evidence>
<evidence type="ECO:0000256" key="10">
    <source>
        <dbReference type="HAMAP-Rule" id="MF_00454"/>
    </source>
</evidence>
<reference evidence="11 12" key="1">
    <citation type="submission" date="2016-04" db="EMBL/GenBank/DDBJ databases">
        <title>Complete genome sequence and analysis of deep-sea sediment isolate, Amycolatopsis sp. WP1.</title>
        <authorList>
            <person name="Wang H."/>
            <person name="Chen S."/>
            <person name="Wu Q."/>
        </authorList>
    </citation>
    <scope>NUCLEOTIDE SEQUENCE [LARGE SCALE GENOMIC DNA]</scope>
    <source>
        <strain evidence="11 12">WP1</strain>
    </source>
</reference>
<comment type="catalytic activity">
    <reaction evidence="8">
        <text>fluoride(in) = fluoride(out)</text>
        <dbReference type="Rhea" id="RHEA:76159"/>
        <dbReference type="ChEBI" id="CHEBI:17051"/>
    </reaction>
    <physiologicalReaction direction="left-to-right" evidence="8">
        <dbReference type="Rhea" id="RHEA:76160"/>
    </physiologicalReaction>
</comment>
<evidence type="ECO:0000313" key="11">
    <source>
        <dbReference type="EMBL" id="AXB43454.1"/>
    </source>
</evidence>
<feature type="transmembrane region" description="Helical" evidence="10">
    <location>
        <begin position="35"/>
        <end position="56"/>
    </location>
</feature>
<evidence type="ECO:0000256" key="1">
    <source>
        <dbReference type="ARBA" id="ARBA00004651"/>
    </source>
</evidence>
<feature type="transmembrane region" description="Helical" evidence="10">
    <location>
        <begin position="99"/>
        <end position="120"/>
    </location>
</feature>
<keyword evidence="6 10" id="KW-0407">Ion channel</keyword>
<keyword evidence="2 10" id="KW-1003">Cell membrane</keyword>
<dbReference type="PANTHER" id="PTHR28259:SF1">
    <property type="entry name" value="FLUORIDE EXPORT PROTEIN 1-RELATED"/>
    <property type="match status" value="1"/>
</dbReference>
<sequence length="126" mass="12961">MTILPVRLLGAVTLGGALGSLARFGLSVLFPHPPGGFAVSTMLVNVTGCLLIGVLYTATDHPLWRAFLGVGVLGGYTTYSTAVLDALQAGQTGHALPALAYTFGTLVACLLAVVAGMRLFTRSGER</sequence>
<dbReference type="GO" id="GO:0046872">
    <property type="term" value="F:metal ion binding"/>
    <property type="evidence" value="ECO:0007669"/>
    <property type="project" value="UniProtKB-KW"/>
</dbReference>
<feature type="transmembrane region" description="Helical" evidence="10">
    <location>
        <begin position="63"/>
        <end position="79"/>
    </location>
</feature>
<keyword evidence="5 10" id="KW-0472">Membrane</keyword>
<dbReference type="Pfam" id="PF02537">
    <property type="entry name" value="CRCB"/>
    <property type="match status" value="1"/>
</dbReference>
<protein>
    <recommendedName>
        <fullName evidence="10">Fluoride-specific ion channel FluC</fullName>
    </recommendedName>
</protein>
<name>A0A344L5Y0_9PSEU</name>
<dbReference type="KEGG" id="aab:A4R43_13620"/>
<dbReference type="PANTHER" id="PTHR28259">
    <property type="entry name" value="FLUORIDE EXPORT PROTEIN 1-RELATED"/>
    <property type="match status" value="1"/>
</dbReference>
<evidence type="ECO:0000256" key="8">
    <source>
        <dbReference type="ARBA" id="ARBA00035585"/>
    </source>
</evidence>
<keyword evidence="10" id="KW-0479">Metal-binding</keyword>
<comment type="activity regulation">
    <text evidence="10">Na(+) is not transported, but it plays an essential structural role and its presence is essential for fluoride channel function.</text>
</comment>
<evidence type="ECO:0000256" key="3">
    <source>
        <dbReference type="ARBA" id="ARBA00022692"/>
    </source>
</evidence>
<gene>
    <name evidence="10" type="primary">fluC</name>
    <name evidence="10" type="synonym">crcB</name>
    <name evidence="11" type="ORF">A4R43_13620</name>
</gene>
<dbReference type="InterPro" id="IPR003691">
    <property type="entry name" value="FluC"/>
</dbReference>
<dbReference type="AlphaFoldDB" id="A0A344L5Y0"/>
<evidence type="ECO:0000256" key="7">
    <source>
        <dbReference type="ARBA" id="ARBA00035120"/>
    </source>
</evidence>
<feature type="binding site" evidence="10">
    <location>
        <position position="77"/>
    </location>
    <ligand>
        <name>Na(+)</name>
        <dbReference type="ChEBI" id="CHEBI:29101"/>
        <note>structural</note>
    </ligand>
</feature>
<dbReference type="GO" id="GO:0005886">
    <property type="term" value="C:plasma membrane"/>
    <property type="evidence" value="ECO:0007669"/>
    <property type="project" value="UniProtKB-SubCell"/>
</dbReference>
<dbReference type="GO" id="GO:0140114">
    <property type="term" value="P:cellular detoxification of fluoride"/>
    <property type="evidence" value="ECO:0007669"/>
    <property type="project" value="UniProtKB-UniRule"/>
</dbReference>
<evidence type="ECO:0000256" key="9">
    <source>
        <dbReference type="ARBA" id="ARBA00049940"/>
    </source>
</evidence>
<feature type="binding site" evidence="10">
    <location>
        <position position="74"/>
    </location>
    <ligand>
        <name>Na(+)</name>
        <dbReference type="ChEBI" id="CHEBI:29101"/>
        <note>structural</note>
    </ligand>
</feature>
<accession>A0A344L5Y0</accession>
<dbReference type="EMBL" id="CP015163">
    <property type="protein sequence ID" value="AXB43454.1"/>
    <property type="molecule type" value="Genomic_DNA"/>
</dbReference>
<dbReference type="HAMAP" id="MF_00454">
    <property type="entry name" value="FluC"/>
    <property type="match status" value="1"/>
</dbReference>
<evidence type="ECO:0000256" key="2">
    <source>
        <dbReference type="ARBA" id="ARBA00022475"/>
    </source>
</evidence>
<comment type="subcellular location">
    <subcellularLocation>
        <location evidence="1 10">Cell membrane</location>
        <topology evidence="1 10">Multi-pass membrane protein</topology>
    </subcellularLocation>
</comment>
<dbReference type="Proteomes" id="UP000250434">
    <property type="component" value="Chromosome"/>
</dbReference>
<evidence type="ECO:0000256" key="4">
    <source>
        <dbReference type="ARBA" id="ARBA00022989"/>
    </source>
</evidence>
<keyword evidence="4 10" id="KW-1133">Transmembrane helix</keyword>
<comment type="function">
    <text evidence="9 10">Fluoride-specific ion channel. Important for reducing fluoride concentration in the cell, thus reducing its toxicity.</text>
</comment>
<keyword evidence="12" id="KW-1185">Reference proteome</keyword>
<proteinExistence type="inferred from homology"/>
<evidence type="ECO:0000313" key="12">
    <source>
        <dbReference type="Proteomes" id="UP000250434"/>
    </source>
</evidence>
<keyword evidence="10" id="KW-0813">Transport</keyword>
<evidence type="ECO:0000256" key="5">
    <source>
        <dbReference type="ARBA" id="ARBA00023136"/>
    </source>
</evidence>
<keyword evidence="10" id="KW-0915">Sodium</keyword>
<dbReference type="GO" id="GO:0062054">
    <property type="term" value="F:fluoride channel activity"/>
    <property type="evidence" value="ECO:0007669"/>
    <property type="project" value="UniProtKB-UniRule"/>
</dbReference>
<keyword evidence="3 10" id="KW-0812">Transmembrane</keyword>
<comment type="similarity">
    <text evidence="7 10">Belongs to the fluoride channel Fluc/FEX (TC 1.A.43) family.</text>
</comment>
<organism evidence="11 12">
    <name type="scientific">Amycolatopsis albispora</name>
    <dbReference type="NCBI Taxonomy" id="1804986"/>
    <lineage>
        <taxon>Bacteria</taxon>
        <taxon>Bacillati</taxon>
        <taxon>Actinomycetota</taxon>
        <taxon>Actinomycetes</taxon>
        <taxon>Pseudonocardiales</taxon>
        <taxon>Pseudonocardiaceae</taxon>
        <taxon>Amycolatopsis</taxon>
    </lineage>
</organism>
<keyword evidence="10" id="KW-0406">Ion transport</keyword>